<evidence type="ECO:0000256" key="1">
    <source>
        <dbReference type="SAM" id="Coils"/>
    </source>
</evidence>
<dbReference type="Pfam" id="PF12130">
    <property type="entry name" value="bMERB_dom"/>
    <property type="match status" value="1"/>
</dbReference>
<feature type="region of interest" description="Disordered" evidence="2">
    <location>
        <begin position="1"/>
        <end position="33"/>
    </location>
</feature>
<protein>
    <submittedName>
        <fullName evidence="4">EH domain-binding protein 1</fullName>
    </submittedName>
</protein>
<feature type="coiled-coil region" evidence="1">
    <location>
        <begin position="137"/>
        <end position="164"/>
    </location>
</feature>
<dbReference type="InterPro" id="IPR022735">
    <property type="entry name" value="bMERB_dom"/>
</dbReference>
<dbReference type="PROSITE" id="PS51848">
    <property type="entry name" value="BMERB"/>
    <property type="match status" value="1"/>
</dbReference>
<evidence type="ECO:0000256" key="2">
    <source>
        <dbReference type="SAM" id="MobiDB-lite"/>
    </source>
</evidence>
<proteinExistence type="predicted"/>
<reference evidence="4" key="1">
    <citation type="submission" date="2018-10" db="EMBL/GenBank/DDBJ databases">
        <title>Transcriptome assembly of Aceria tosichella (Wheat curl mite) Type 2.</title>
        <authorList>
            <person name="Scully E.D."/>
            <person name="Geib S.M."/>
            <person name="Palmer N.A."/>
            <person name="Gupta A.K."/>
            <person name="Sarath G."/>
            <person name="Tatineni S."/>
        </authorList>
    </citation>
    <scope>NUCLEOTIDE SEQUENCE</scope>
    <source>
        <strain evidence="4">LincolnNE</strain>
    </source>
</reference>
<feature type="coiled-coil region" evidence="1">
    <location>
        <begin position="188"/>
        <end position="222"/>
    </location>
</feature>
<dbReference type="PANTHER" id="PTHR23167">
    <property type="entry name" value="CALPONIN HOMOLOGY DOMAIN-CONTAINING PROTEIN DDB_G0272472-RELATED"/>
    <property type="match status" value="1"/>
</dbReference>
<feature type="region of interest" description="Disordered" evidence="2">
    <location>
        <begin position="83"/>
        <end position="122"/>
    </location>
</feature>
<name>A0A6G1SLY0_9ACAR</name>
<feature type="compositionally biased region" description="Polar residues" evidence="2">
    <location>
        <begin position="86"/>
        <end position="105"/>
    </location>
</feature>
<gene>
    <name evidence="4" type="primary">EHBP1</name>
    <name evidence="4" type="ORF">g.226</name>
</gene>
<accession>A0A6G1SLY0</accession>
<dbReference type="AlphaFoldDB" id="A0A6G1SLY0"/>
<feature type="domain" description="BMERB" evidence="3">
    <location>
        <begin position="117"/>
        <end position="269"/>
    </location>
</feature>
<organism evidence="4">
    <name type="scientific">Aceria tosichella</name>
    <name type="common">wheat curl mite</name>
    <dbReference type="NCBI Taxonomy" id="561515"/>
    <lineage>
        <taxon>Eukaryota</taxon>
        <taxon>Metazoa</taxon>
        <taxon>Ecdysozoa</taxon>
        <taxon>Arthropoda</taxon>
        <taxon>Chelicerata</taxon>
        <taxon>Arachnida</taxon>
        <taxon>Acari</taxon>
        <taxon>Acariformes</taxon>
        <taxon>Trombidiformes</taxon>
        <taxon>Prostigmata</taxon>
        <taxon>Eupodina</taxon>
        <taxon>Eriophyoidea</taxon>
        <taxon>Eriophyidae</taxon>
        <taxon>Eriophyinae</taxon>
        <taxon>Aceriini</taxon>
        <taxon>Aceria</taxon>
    </lineage>
</organism>
<dbReference type="SMART" id="SM01203">
    <property type="entry name" value="DUF3585"/>
    <property type="match status" value="1"/>
</dbReference>
<dbReference type="InterPro" id="IPR050540">
    <property type="entry name" value="F-actin_Monoox_Mical"/>
</dbReference>
<evidence type="ECO:0000259" key="3">
    <source>
        <dbReference type="PROSITE" id="PS51848"/>
    </source>
</evidence>
<keyword evidence="1" id="KW-0175">Coiled coil</keyword>
<dbReference type="PANTHER" id="PTHR23167:SF46">
    <property type="entry name" value="EPS15 HOMOLOGY DOMAIN CONTAINING PROTEIN-BINDING PROTEIN 1, ISOFORM F"/>
    <property type="match status" value="1"/>
</dbReference>
<sequence length="295" mass="33800">MTTDDTHRMRARDAINAARRGHLPKPGQNSIATRSASISSVGNTFGSAQENSIEVYDDKFGRNTILTRSARMRKFRFYQYKPVADSPSTPKISGPSNWTHDNNSSDTHDKRYTPSRSPQTPILLPREDIINGKLALVVEQSKELSDLDNEIAELEKRIADLNQRGNDRNVDCLDEIFALVNKKNDLLRRQMQLNIIEQEKVLEKANEELKKELRSLMSIDDSRKTKAQLERQQYLYDQSLALVNKRNELVHHMDVQERGIEDDNALKATLKHVISDSTTRNKLSRDSQEQNCVIQ</sequence>
<evidence type="ECO:0000313" key="4">
    <source>
        <dbReference type="EMBL" id="MDE51495.1"/>
    </source>
</evidence>
<feature type="compositionally biased region" description="Basic and acidic residues" evidence="2">
    <location>
        <begin position="1"/>
        <end position="13"/>
    </location>
</feature>
<dbReference type="EMBL" id="GGYP01006724">
    <property type="protein sequence ID" value="MDE51495.1"/>
    <property type="molecule type" value="Transcribed_RNA"/>
</dbReference>